<proteinExistence type="predicted"/>
<name>A0AAN9EHI5_CROPI</name>
<keyword evidence="2" id="KW-1185">Reference proteome</keyword>
<dbReference type="AlphaFoldDB" id="A0AAN9EHI5"/>
<sequence>MYCLFRVKASNTVVKEGEFDDFITPDNSSKRKALTLSTQELDDIVGLAEFQTPQLSSLKGSLDIKSEINKN</sequence>
<gene>
    <name evidence="1" type="ORF">RIF29_29793</name>
</gene>
<reference evidence="1 2" key="1">
    <citation type="submission" date="2024-01" db="EMBL/GenBank/DDBJ databases">
        <title>The genomes of 5 underutilized Papilionoideae crops provide insights into root nodulation and disease resistanc.</title>
        <authorList>
            <person name="Yuan L."/>
        </authorList>
    </citation>
    <scope>NUCLEOTIDE SEQUENCE [LARGE SCALE GENOMIC DNA]</scope>
    <source>
        <strain evidence="1">ZHUSHIDOU_FW_LH</strain>
        <tissue evidence="1">Leaf</tissue>
    </source>
</reference>
<evidence type="ECO:0000313" key="2">
    <source>
        <dbReference type="Proteomes" id="UP001372338"/>
    </source>
</evidence>
<dbReference type="Proteomes" id="UP001372338">
    <property type="component" value="Unassembled WGS sequence"/>
</dbReference>
<evidence type="ECO:0000313" key="1">
    <source>
        <dbReference type="EMBL" id="KAK7256351.1"/>
    </source>
</evidence>
<organism evidence="1 2">
    <name type="scientific">Crotalaria pallida</name>
    <name type="common">Smooth rattlebox</name>
    <name type="synonym">Crotalaria striata</name>
    <dbReference type="NCBI Taxonomy" id="3830"/>
    <lineage>
        <taxon>Eukaryota</taxon>
        <taxon>Viridiplantae</taxon>
        <taxon>Streptophyta</taxon>
        <taxon>Embryophyta</taxon>
        <taxon>Tracheophyta</taxon>
        <taxon>Spermatophyta</taxon>
        <taxon>Magnoliopsida</taxon>
        <taxon>eudicotyledons</taxon>
        <taxon>Gunneridae</taxon>
        <taxon>Pentapetalae</taxon>
        <taxon>rosids</taxon>
        <taxon>fabids</taxon>
        <taxon>Fabales</taxon>
        <taxon>Fabaceae</taxon>
        <taxon>Papilionoideae</taxon>
        <taxon>50 kb inversion clade</taxon>
        <taxon>genistoids sensu lato</taxon>
        <taxon>core genistoids</taxon>
        <taxon>Crotalarieae</taxon>
        <taxon>Crotalaria</taxon>
    </lineage>
</organism>
<protein>
    <submittedName>
        <fullName evidence="1">Uncharacterized protein</fullName>
    </submittedName>
</protein>
<dbReference type="EMBL" id="JAYWIO010000006">
    <property type="protein sequence ID" value="KAK7256351.1"/>
    <property type="molecule type" value="Genomic_DNA"/>
</dbReference>
<accession>A0AAN9EHI5</accession>
<comment type="caution">
    <text evidence="1">The sequence shown here is derived from an EMBL/GenBank/DDBJ whole genome shotgun (WGS) entry which is preliminary data.</text>
</comment>